<evidence type="ECO:0000313" key="27">
    <source>
        <dbReference type="Proteomes" id="UP001178508"/>
    </source>
</evidence>
<evidence type="ECO:0000256" key="3">
    <source>
        <dbReference type="ARBA" id="ARBA00004906"/>
    </source>
</evidence>
<dbReference type="PROSITE" id="PS00518">
    <property type="entry name" value="ZF_RING_1"/>
    <property type="match status" value="1"/>
</dbReference>
<keyword evidence="8" id="KW-0677">Repeat</keyword>
<evidence type="ECO:0000256" key="7">
    <source>
        <dbReference type="ARBA" id="ARBA00022723"/>
    </source>
</evidence>
<dbReference type="CDD" id="cd16585">
    <property type="entry name" value="RING-HC_TIF1_C-VI"/>
    <property type="match status" value="1"/>
</dbReference>
<dbReference type="PROSITE" id="PS50119">
    <property type="entry name" value="ZF_BBOX"/>
    <property type="match status" value="2"/>
</dbReference>
<feature type="compositionally biased region" description="Basic and acidic residues" evidence="21">
    <location>
        <begin position="990"/>
        <end position="1003"/>
    </location>
</feature>
<dbReference type="InterPro" id="IPR001965">
    <property type="entry name" value="Znf_PHD"/>
</dbReference>
<dbReference type="SMART" id="SM00249">
    <property type="entry name" value="PHD"/>
    <property type="match status" value="2"/>
</dbReference>
<dbReference type="PROSITE" id="PS50016">
    <property type="entry name" value="ZF_PHD_2"/>
    <property type="match status" value="1"/>
</dbReference>
<feature type="compositionally biased region" description="Acidic residues" evidence="21">
    <location>
        <begin position="1067"/>
        <end position="1080"/>
    </location>
</feature>
<dbReference type="InterPro" id="IPR019786">
    <property type="entry name" value="Zinc_finger_PHD-type_CS"/>
</dbReference>
<evidence type="ECO:0000256" key="18">
    <source>
        <dbReference type="PROSITE-ProRule" id="PRU00024"/>
    </source>
</evidence>
<comment type="subcellular location">
    <subcellularLocation>
        <location evidence="2">Nucleus</location>
    </subcellularLocation>
</comment>
<evidence type="ECO:0000256" key="2">
    <source>
        <dbReference type="ARBA" id="ARBA00004123"/>
    </source>
</evidence>
<dbReference type="Proteomes" id="UP001178508">
    <property type="component" value="Chromosome 4"/>
</dbReference>
<keyword evidence="13 20" id="KW-0175">Coiled coil</keyword>
<evidence type="ECO:0000259" key="22">
    <source>
        <dbReference type="PROSITE" id="PS50014"/>
    </source>
</evidence>
<evidence type="ECO:0000256" key="11">
    <source>
        <dbReference type="ARBA" id="ARBA00022833"/>
    </source>
</evidence>
<name>A0AAV1F234_XYRNO</name>
<dbReference type="Gene3D" id="3.30.40.10">
    <property type="entry name" value="Zinc/RING finger domain, C3HC4 (zinc finger)"/>
    <property type="match status" value="2"/>
</dbReference>
<dbReference type="PRINTS" id="PR00503">
    <property type="entry name" value="BROMODOMAIN"/>
</dbReference>
<feature type="domain" description="B box-type" evidence="25">
    <location>
        <begin position="128"/>
        <end position="181"/>
    </location>
</feature>
<sequence length="1089" mass="121767">MDESAENVDNDDIVIIVENEAESLPAEEERMKQQGTFGLMDTCPICKLSFHSREPKLLPCLHSFCKRCLPPPFRSAEPRRDPQGQADHNKPLGALRCPVCRQECWEMDVLDNFFVKDSAEVPSSTVEKTSQVCMSCEDNTEATGYCVECVEFLCVTCIEAHQRVKFTRDHTIRQKEEMSPEAVGISTQKPVFCDIHKQEALKLFCETCDRLTCRDCQLLKHKDHNYQFLEDAYRNHKQYLENMTQQLQEKRKAIEEVSNCISTGLQQVEENKRAVTNEIKKSICNLIMEINRKGKILINQLEALTKDHESNLKKQQEDVKSLSRHLDYVINFTKWATASHSGTALLYCKRLILFQIHYLMRASCNPSIVPQSSVRFQCRSGFWATNVDLGSLVVERGPGRPPIPNHQAGPRPEAPTGGLTAAQQRQSTLAQLQMQVDKLSQHPHRQPGPNHWSWYQNAQLPGPPGPPPPTRPIHGGSSPSQGPPSLVQPGRRYGTSNPNPRSPTSSMIHNTRFPPPQSLRELIRSTSFPPKPMDMLQGTSRYPQPLTAGAATQTSLLQRGPVESFYQKRSDAGASVPSITISIPKPNLPPNLTSATADKPSTLNHISVQARQNSPMAKPSSSDRSTGASSWKPTFELPSAPSAKRRRRSSPGPVIVIKDEPEDEDEVRFVQSSVKSSLPDSSTGAQSKPRPQQKIPAPVAAPVSESKSGKEQRPLPAAQPVSEKSAEPEDDPNEDWCAVCQNGGELLCCDKCPKVFHLACHIPTLNESPSGEWFCSFCRDIVSPEMIYDCDSKSDSCEEFSAVDRRRCERLLLRLFCNDFSTDFQQPASPSETRRYKELIKTPMDLSIVKKKLESKLKDGELYSSPEEFVADIRLIFTNCAKYYKATSEVGSAGLYLEDYFEEQLKQVYPDKLFPGGREEQMIPPLEDEIDDEEEEMMEGGIAPIEDDKPQSPAGEGIPPVEEDLPPLEEATAVIEKEMPEMEEKDETDENKKETDKEAEAKDVVVPPTEESEQDKKSPDQEMESVPAAESETKHGEATSSPKEEIPQPSTEKVADPPAKPPSDPPEVQEQEEEPTSAETVEEKEVERN</sequence>
<protein>
    <recommendedName>
        <fullName evidence="4">RING-type E3 ubiquitin transferase</fullName>
        <ecNumber evidence="4">2.3.2.27</ecNumber>
    </recommendedName>
</protein>
<keyword evidence="9 18" id="KW-0863">Zinc-finger</keyword>
<dbReference type="GO" id="GO:0005634">
    <property type="term" value="C:nucleus"/>
    <property type="evidence" value="ECO:0007669"/>
    <property type="project" value="UniProtKB-SubCell"/>
</dbReference>
<feature type="compositionally biased region" description="Polar residues" evidence="21">
    <location>
        <begin position="670"/>
        <end position="690"/>
    </location>
</feature>
<dbReference type="Pfam" id="PF00643">
    <property type="entry name" value="zf-B_box"/>
    <property type="match status" value="1"/>
</dbReference>
<feature type="compositionally biased region" description="Low complexity" evidence="21">
    <location>
        <begin position="475"/>
        <end position="506"/>
    </location>
</feature>
<dbReference type="InterPro" id="IPR011011">
    <property type="entry name" value="Znf_FYVE_PHD"/>
</dbReference>
<evidence type="ECO:0000256" key="20">
    <source>
        <dbReference type="SAM" id="Coils"/>
    </source>
</evidence>
<dbReference type="InterPro" id="IPR000315">
    <property type="entry name" value="Znf_B-box"/>
</dbReference>
<keyword evidence="5" id="KW-0678">Repressor</keyword>
<feature type="domain" description="Bromo" evidence="22">
    <location>
        <begin position="816"/>
        <end position="891"/>
    </location>
</feature>
<keyword evidence="27" id="KW-1185">Reference proteome</keyword>
<dbReference type="EC" id="2.3.2.27" evidence="4"/>
<feature type="region of interest" description="Disordered" evidence="21">
    <location>
        <begin position="572"/>
        <end position="734"/>
    </location>
</feature>
<feature type="region of interest" description="Disordered" evidence="21">
    <location>
        <begin position="943"/>
        <end position="1089"/>
    </location>
</feature>
<dbReference type="GO" id="GO:0061630">
    <property type="term" value="F:ubiquitin protein ligase activity"/>
    <property type="evidence" value="ECO:0007669"/>
    <property type="project" value="UniProtKB-EC"/>
</dbReference>
<evidence type="ECO:0000256" key="6">
    <source>
        <dbReference type="ARBA" id="ARBA00022679"/>
    </source>
</evidence>
<dbReference type="SUPFAM" id="SSF47370">
    <property type="entry name" value="Bromodomain"/>
    <property type="match status" value="1"/>
</dbReference>
<keyword evidence="6" id="KW-0808">Transferase</keyword>
<feature type="domain" description="PHD-type" evidence="23">
    <location>
        <begin position="734"/>
        <end position="781"/>
    </location>
</feature>
<dbReference type="SUPFAM" id="SSF57845">
    <property type="entry name" value="B-box zinc-binding domain"/>
    <property type="match status" value="1"/>
</dbReference>
<dbReference type="GO" id="GO:0000785">
    <property type="term" value="C:chromatin"/>
    <property type="evidence" value="ECO:0007669"/>
    <property type="project" value="TreeGrafter"/>
</dbReference>
<proteinExistence type="predicted"/>
<dbReference type="Gene3D" id="3.30.160.60">
    <property type="entry name" value="Classic Zinc Finger"/>
    <property type="match status" value="1"/>
</dbReference>
<evidence type="ECO:0000256" key="14">
    <source>
        <dbReference type="ARBA" id="ARBA00023117"/>
    </source>
</evidence>
<feature type="coiled-coil region" evidence="20">
    <location>
        <begin position="226"/>
        <end position="325"/>
    </location>
</feature>
<evidence type="ECO:0000256" key="8">
    <source>
        <dbReference type="ARBA" id="ARBA00022737"/>
    </source>
</evidence>
<evidence type="ECO:0000256" key="10">
    <source>
        <dbReference type="ARBA" id="ARBA00022786"/>
    </source>
</evidence>
<evidence type="ECO:0000256" key="19">
    <source>
        <dbReference type="PROSITE-ProRule" id="PRU00035"/>
    </source>
</evidence>
<evidence type="ECO:0000313" key="26">
    <source>
        <dbReference type="EMBL" id="CAJ1055054.1"/>
    </source>
</evidence>
<dbReference type="InterPro" id="IPR047058">
    <property type="entry name" value="TIF1b_Bbox2_Znf"/>
</dbReference>
<keyword evidence="10" id="KW-0833">Ubl conjugation pathway</keyword>
<dbReference type="Pfam" id="PF00628">
    <property type="entry name" value="PHD"/>
    <property type="match status" value="1"/>
</dbReference>
<keyword evidence="12" id="KW-0805">Transcription regulation</keyword>
<dbReference type="PANTHER" id="PTHR45915:SF4">
    <property type="entry name" value="TRANSCRIPTION INTERMEDIARY FACTOR 1-ALPHA"/>
    <property type="match status" value="1"/>
</dbReference>
<dbReference type="PANTHER" id="PTHR45915">
    <property type="entry name" value="TRANSCRIPTION INTERMEDIARY FACTOR"/>
    <property type="match status" value="1"/>
</dbReference>
<keyword evidence="7" id="KW-0479">Metal-binding</keyword>
<dbReference type="InterPro" id="IPR013083">
    <property type="entry name" value="Znf_RING/FYVE/PHD"/>
</dbReference>
<dbReference type="InterPro" id="IPR001841">
    <property type="entry name" value="Znf_RING"/>
</dbReference>
<feature type="compositionally biased region" description="Polar residues" evidence="21">
    <location>
        <begin position="590"/>
        <end position="632"/>
    </location>
</feature>
<dbReference type="FunFam" id="3.30.40.10:FF:000123">
    <property type="entry name" value="E3 ubiquitin-protein ligase TRIM33"/>
    <property type="match status" value="1"/>
</dbReference>
<reference evidence="26" key="1">
    <citation type="submission" date="2023-08" db="EMBL/GenBank/DDBJ databases">
        <authorList>
            <person name="Alioto T."/>
            <person name="Alioto T."/>
            <person name="Gomez Garrido J."/>
        </authorList>
    </citation>
    <scope>NUCLEOTIDE SEQUENCE</scope>
</reference>
<dbReference type="InterPro" id="IPR036427">
    <property type="entry name" value="Bromodomain-like_sf"/>
</dbReference>
<keyword evidence="17" id="KW-0539">Nucleus</keyword>
<comment type="pathway">
    <text evidence="3">Protein modification; protein ubiquitination.</text>
</comment>
<dbReference type="EMBL" id="OY660867">
    <property type="protein sequence ID" value="CAJ1055054.1"/>
    <property type="molecule type" value="Genomic_DNA"/>
</dbReference>
<gene>
    <name evidence="26" type="ORF">XNOV1_A003522</name>
</gene>
<dbReference type="SMART" id="SM00336">
    <property type="entry name" value="BBOX"/>
    <property type="match status" value="2"/>
</dbReference>
<evidence type="ECO:0000256" key="1">
    <source>
        <dbReference type="ARBA" id="ARBA00000900"/>
    </source>
</evidence>
<dbReference type="FunFam" id="3.30.160.60:FF:000074">
    <property type="entry name" value="Tripartite motif containing 66"/>
    <property type="match status" value="1"/>
</dbReference>
<dbReference type="CDD" id="cd15541">
    <property type="entry name" value="PHD_TIF1_like"/>
    <property type="match status" value="1"/>
</dbReference>
<dbReference type="Gene3D" id="1.20.920.10">
    <property type="entry name" value="Bromodomain-like"/>
    <property type="match status" value="1"/>
</dbReference>
<dbReference type="InterPro" id="IPR027370">
    <property type="entry name" value="Znf-RING_euk"/>
</dbReference>
<dbReference type="SUPFAM" id="SSF57903">
    <property type="entry name" value="FYVE/PHD zinc finger"/>
    <property type="match status" value="1"/>
</dbReference>
<feature type="domain" description="B box-type" evidence="25">
    <location>
        <begin position="188"/>
        <end position="229"/>
    </location>
</feature>
<keyword evidence="11" id="KW-0862">Zinc</keyword>
<evidence type="ECO:0000256" key="5">
    <source>
        <dbReference type="ARBA" id="ARBA00022491"/>
    </source>
</evidence>
<dbReference type="CDD" id="cd19829">
    <property type="entry name" value="Bbox2_TIF1b_C-VI"/>
    <property type="match status" value="1"/>
</dbReference>
<feature type="region of interest" description="Disordered" evidence="21">
    <location>
        <begin position="394"/>
        <end position="516"/>
    </location>
</feature>
<dbReference type="InterPro" id="IPR017907">
    <property type="entry name" value="Znf_RING_CS"/>
</dbReference>
<evidence type="ECO:0000256" key="4">
    <source>
        <dbReference type="ARBA" id="ARBA00012483"/>
    </source>
</evidence>
<organism evidence="26 27">
    <name type="scientific">Xyrichtys novacula</name>
    <name type="common">Pearly razorfish</name>
    <name type="synonym">Hemipteronotus novacula</name>
    <dbReference type="NCBI Taxonomy" id="13765"/>
    <lineage>
        <taxon>Eukaryota</taxon>
        <taxon>Metazoa</taxon>
        <taxon>Chordata</taxon>
        <taxon>Craniata</taxon>
        <taxon>Vertebrata</taxon>
        <taxon>Euteleostomi</taxon>
        <taxon>Actinopterygii</taxon>
        <taxon>Neopterygii</taxon>
        <taxon>Teleostei</taxon>
        <taxon>Neoteleostei</taxon>
        <taxon>Acanthomorphata</taxon>
        <taxon>Eupercaria</taxon>
        <taxon>Labriformes</taxon>
        <taxon>Labridae</taxon>
        <taxon>Xyrichtys</taxon>
    </lineage>
</organism>
<keyword evidence="16" id="KW-0804">Transcription</keyword>
<keyword evidence="15" id="KW-0238">DNA-binding</keyword>
<evidence type="ECO:0000256" key="15">
    <source>
        <dbReference type="ARBA" id="ARBA00023125"/>
    </source>
</evidence>
<evidence type="ECO:0000256" key="21">
    <source>
        <dbReference type="SAM" id="MobiDB-lite"/>
    </source>
</evidence>
<evidence type="ECO:0000256" key="12">
    <source>
        <dbReference type="ARBA" id="ARBA00023015"/>
    </source>
</evidence>
<dbReference type="GO" id="GO:0003677">
    <property type="term" value="F:DNA binding"/>
    <property type="evidence" value="ECO:0007669"/>
    <property type="project" value="UniProtKB-KW"/>
</dbReference>
<evidence type="ECO:0000256" key="9">
    <source>
        <dbReference type="ARBA" id="ARBA00022771"/>
    </source>
</evidence>
<evidence type="ECO:0000256" key="13">
    <source>
        <dbReference type="ARBA" id="ARBA00023054"/>
    </source>
</evidence>
<dbReference type="SMART" id="SM00184">
    <property type="entry name" value="RING"/>
    <property type="match status" value="2"/>
</dbReference>
<dbReference type="AlphaFoldDB" id="A0AAV1F234"/>
<evidence type="ECO:0000259" key="25">
    <source>
        <dbReference type="PROSITE" id="PS50119"/>
    </source>
</evidence>
<keyword evidence="14 19" id="KW-0103">Bromodomain</keyword>
<feature type="compositionally biased region" description="Polar residues" evidence="21">
    <location>
        <begin position="421"/>
        <end position="434"/>
    </location>
</feature>
<dbReference type="SMART" id="SM00502">
    <property type="entry name" value="BBC"/>
    <property type="match status" value="1"/>
</dbReference>
<dbReference type="Pfam" id="PF13445">
    <property type="entry name" value="zf-RING_UBOX"/>
    <property type="match status" value="1"/>
</dbReference>
<accession>A0AAV1F234</accession>
<dbReference type="SUPFAM" id="SSF57850">
    <property type="entry name" value="RING/U-box"/>
    <property type="match status" value="1"/>
</dbReference>
<feature type="domain" description="RING-type" evidence="24">
    <location>
        <begin position="43"/>
        <end position="101"/>
    </location>
</feature>
<evidence type="ECO:0000259" key="24">
    <source>
        <dbReference type="PROSITE" id="PS50089"/>
    </source>
</evidence>
<evidence type="ECO:0000259" key="23">
    <source>
        <dbReference type="PROSITE" id="PS50016"/>
    </source>
</evidence>
<comment type="catalytic activity">
    <reaction evidence="1">
        <text>S-ubiquitinyl-[E2 ubiquitin-conjugating enzyme]-L-cysteine + [acceptor protein]-L-lysine = [E2 ubiquitin-conjugating enzyme]-L-cysteine + N(6)-ubiquitinyl-[acceptor protein]-L-lysine.</text>
        <dbReference type="EC" id="2.3.2.27"/>
    </reaction>
</comment>
<evidence type="ECO:0000256" key="16">
    <source>
        <dbReference type="ARBA" id="ARBA00023163"/>
    </source>
</evidence>
<dbReference type="GO" id="GO:0008270">
    <property type="term" value="F:zinc ion binding"/>
    <property type="evidence" value="ECO:0007669"/>
    <property type="project" value="UniProtKB-KW"/>
</dbReference>
<evidence type="ECO:0000256" key="17">
    <source>
        <dbReference type="ARBA" id="ARBA00023242"/>
    </source>
</evidence>
<dbReference type="InterPro" id="IPR003649">
    <property type="entry name" value="Bbox_C"/>
</dbReference>
<feature type="compositionally biased region" description="Basic and acidic residues" evidence="21">
    <location>
        <begin position="1031"/>
        <end position="1046"/>
    </location>
</feature>
<dbReference type="InterPro" id="IPR019787">
    <property type="entry name" value="Znf_PHD-finger"/>
</dbReference>
<feature type="compositionally biased region" description="Pro residues" evidence="21">
    <location>
        <begin position="461"/>
        <end position="471"/>
    </location>
</feature>
<dbReference type="PROSITE" id="PS50014">
    <property type="entry name" value="BROMODOMAIN_2"/>
    <property type="match status" value="1"/>
</dbReference>
<dbReference type="Pfam" id="PF00439">
    <property type="entry name" value="Bromodomain"/>
    <property type="match status" value="1"/>
</dbReference>
<dbReference type="SMART" id="SM00297">
    <property type="entry name" value="BROMO"/>
    <property type="match status" value="1"/>
</dbReference>
<dbReference type="PROSITE" id="PS50089">
    <property type="entry name" value="ZF_RING_2"/>
    <property type="match status" value="1"/>
</dbReference>
<dbReference type="InterPro" id="IPR001487">
    <property type="entry name" value="Bromodomain"/>
</dbReference>
<dbReference type="PROSITE" id="PS01359">
    <property type="entry name" value="ZF_PHD_1"/>
    <property type="match status" value="1"/>
</dbReference>